<dbReference type="AlphaFoldDB" id="A0A1E3P318"/>
<name>A0A1E3P318_WICAA</name>
<dbReference type="Proteomes" id="UP000094112">
    <property type="component" value="Unassembled WGS sequence"/>
</dbReference>
<evidence type="ECO:0000313" key="9">
    <source>
        <dbReference type="Proteomes" id="UP000094112"/>
    </source>
</evidence>
<dbReference type="OrthoDB" id="10257314at2759"/>
<evidence type="ECO:0000259" key="7">
    <source>
        <dbReference type="Pfam" id="PF02668"/>
    </source>
</evidence>
<feature type="domain" description="TauD/TfdA-like" evidence="7">
    <location>
        <begin position="90"/>
        <end position="365"/>
    </location>
</feature>
<comment type="similarity">
    <text evidence="2">Belongs to the TfdA dioxygenase family.</text>
</comment>
<keyword evidence="5" id="KW-0560">Oxidoreductase</keyword>
<dbReference type="FunFam" id="3.60.130.10:FF:000003">
    <property type="entry name" value="Alpha-ketoglutarate-dependent taurine dioxygenase"/>
    <property type="match status" value="1"/>
</dbReference>
<dbReference type="GO" id="GO:0000907">
    <property type="term" value="F:sulfonate dioxygenase activity"/>
    <property type="evidence" value="ECO:0007669"/>
    <property type="project" value="TreeGrafter"/>
</dbReference>
<comment type="cofactor">
    <cofactor evidence="1">
        <name>Fe(2+)</name>
        <dbReference type="ChEBI" id="CHEBI:29033"/>
    </cofactor>
</comment>
<evidence type="ECO:0000256" key="6">
    <source>
        <dbReference type="ARBA" id="ARBA00023004"/>
    </source>
</evidence>
<dbReference type="GO" id="GO:0005737">
    <property type="term" value="C:cytoplasm"/>
    <property type="evidence" value="ECO:0007669"/>
    <property type="project" value="TreeGrafter"/>
</dbReference>
<evidence type="ECO:0000256" key="1">
    <source>
        <dbReference type="ARBA" id="ARBA00001954"/>
    </source>
</evidence>
<reference evidence="8 9" key="1">
    <citation type="journal article" date="2016" name="Proc. Natl. Acad. Sci. U.S.A.">
        <title>Comparative genomics of biotechnologically important yeasts.</title>
        <authorList>
            <person name="Riley R."/>
            <person name="Haridas S."/>
            <person name="Wolfe K.H."/>
            <person name="Lopes M.R."/>
            <person name="Hittinger C.T."/>
            <person name="Goeker M."/>
            <person name="Salamov A.A."/>
            <person name="Wisecaver J.H."/>
            <person name="Long T.M."/>
            <person name="Calvey C.H."/>
            <person name="Aerts A.L."/>
            <person name="Barry K.W."/>
            <person name="Choi C."/>
            <person name="Clum A."/>
            <person name="Coughlan A.Y."/>
            <person name="Deshpande S."/>
            <person name="Douglass A.P."/>
            <person name="Hanson S.J."/>
            <person name="Klenk H.-P."/>
            <person name="LaButti K.M."/>
            <person name="Lapidus A."/>
            <person name="Lindquist E.A."/>
            <person name="Lipzen A.M."/>
            <person name="Meier-Kolthoff J.P."/>
            <person name="Ohm R.A."/>
            <person name="Otillar R.P."/>
            <person name="Pangilinan J.L."/>
            <person name="Peng Y."/>
            <person name="Rokas A."/>
            <person name="Rosa C.A."/>
            <person name="Scheuner C."/>
            <person name="Sibirny A.A."/>
            <person name="Slot J.C."/>
            <person name="Stielow J.B."/>
            <person name="Sun H."/>
            <person name="Kurtzman C.P."/>
            <person name="Blackwell M."/>
            <person name="Grigoriev I.V."/>
            <person name="Jeffries T.W."/>
        </authorList>
    </citation>
    <scope>NUCLEOTIDE SEQUENCE [LARGE SCALE GENOMIC DNA]</scope>
    <source>
        <strain evidence="9">ATCC 58044 / CBS 1984 / NCYC 433 / NRRL Y-366-8</strain>
    </source>
</reference>
<organism evidence="8 9">
    <name type="scientific">Wickerhamomyces anomalus (strain ATCC 58044 / CBS 1984 / NCYC 433 / NRRL Y-366-8)</name>
    <name type="common">Yeast</name>
    <name type="synonym">Hansenula anomala</name>
    <dbReference type="NCBI Taxonomy" id="683960"/>
    <lineage>
        <taxon>Eukaryota</taxon>
        <taxon>Fungi</taxon>
        <taxon>Dikarya</taxon>
        <taxon>Ascomycota</taxon>
        <taxon>Saccharomycotina</taxon>
        <taxon>Saccharomycetes</taxon>
        <taxon>Phaffomycetales</taxon>
        <taxon>Wickerhamomycetaceae</taxon>
        <taxon>Wickerhamomyces</taxon>
    </lineage>
</organism>
<dbReference type="GO" id="GO:0046872">
    <property type="term" value="F:metal ion binding"/>
    <property type="evidence" value="ECO:0007669"/>
    <property type="project" value="UniProtKB-KW"/>
</dbReference>
<keyword evidence="9" id="KW-1185">Reference proteome</keyword>
<keyword evidence="6" id="KW-0408">Iron</keyword>
<dbReference type="InterPro" id="IPR051323">
    <property type="entry name" value="AtsK-like"/>
</dbReference>
<dbReference type="PANTHER" id="PTHR30468">
    <property type="entry name" value="ALPHA-KETOGLUTARATE-DEPENDENT SULFONATE DIOXYGENASE"/>
    <property type="match status" value="1"/>
</dbReference>
<dbReference type="RefSeq" id="XP_019038915.1">
    <property type="nucleotide sequence ID" value="XM_019185595.1"/>
</dbReference>
<evidence type="ECO:0000256" key="5">
    <source>
        <dbReference type="ARBA" id="ARBA00023002"/>
    </source>
</evidence>
<dbReference type="EMBL" id="KV454210">
    <property type="protein sequence ID" value="ODQ59708.1"/>
    <property type="molecule type" value="Genomic_DNA"/>
</dbReference>
<dbReference type="Pfam" id="PF02668">
    <property type="entry name" value="TauD"/>
    <property type="match status" value="1"/>
</dbReference>
<dbReference type="GO" id="GO:0044273">
    <property type="term" value="P:sulfur compound catabolic process"/>
    <property type="evidence" value="ECO:0007669"/>
    <property type="project" value="TreeGrafter"/>
</dbReference>
<protein>
    <recommendedName>
        <fullName evidence="7">TauD/TfdA-like domain-containing protein</fullName>
    </recommendedName>
</protein>
<dbReference type="SUPFAM" id="SSF51197">
    <property type="entry name" value="Clavaminate synthase-like"/>
    <property type="match status" value="1"/>
</dbReference>
<dbReference type="InterPro" id="IPR042098">
    <property type="entry name" value="TauD-like_sf"/>
</dbReference>
<evidence type="ECO:0000313" key="8">
    <source>
        <dbReference type="EMBL" id="ODQ59708.1"/>
    </source>
</evidence>
<dbReference type="Gene3D" id="3.60.130.10">
    <property type="entry name" value="Clavaminate synthase-like"/>
    <property type="match status" value="1"/>
</dbReference>
<dbReference type="STRING" id="683960.A0A1E3P318"/>
<dbReference type="PANTHER" id="PTHR30468:SF1">
    <property type="entry name" value="ALPHA-KETOGLUTARATE-DEPENDENT SULFONATE DIOXYGENASE"/>
    <property type="match status" value="1"/>
</dbReference>
<sequence>MAHISGYSNLDIHYRKGQDSVDPKTGVLTIGEKDRQYVDYPEWLPTWDPNEKYEPYPEDYNENFVDKGHFADPDFKSLFPPSDKDSFKLKKISPKLGTEVRGVQLSQLSDQAKNDLALFVAQRGVVVFRDQDLKDKGLEFNKKFGEYFGPLHVHPSSGAPANYPQFHITYRRKDPNEYNIVHAKTLSTKGWHSDVTFEKYTPSTTFFAVLQAPTDEYGNTSGGDTLFSDAEEAYNRLSPTFKKMIKGLKAVHSSVEQASQSRQAGGIERRPPSTNVHPLVRVHPVTRKKSLFVSRAFIQHIEGLKNEESDAILKLLSDHVNNSVDLQIRANYEPGTVVVWDNRRVLHSASFDWDSGDVRHCYRITPMAELPIGDDDEEEN</sequence>
<dbReference type="GeneID" id="30202841"/>
<accession>A0A1E3P318</accession>
<evidence type="ECO:0000256" key="4">
    <source>
        <dbReference type="ARBA" id="ARBA00022964"/>
    </source>
</evidence>
<keyword evidence="4" id="KW-0223">Dioxygenase</keyword>
<evidence type="ECO:0000256" key="2">
    <source>
        <dbReference type="ARBA" id="ARBA00005896"/>
    </source>
</evidence>
<dbReference type="InterPro" id="IPR003819">
    <property type="entry name" value="TauD/TfdA-like"/>
</dbReference>
<keyword evidence="3" id="KW-0479">Metal-binding</keyword>
<evidence type="ECO:0000256" key="3">
    <source>
        <dbReference type="ARBA" id="ARBA00022723"/>
    </source>
</evidence>
<proteinExistence type="inferred from homology"/>
<gene>
    <name evidence="8" type="ORF">WICANDRAFT_83787</name>
</gene>